<dbReference type="GO" id="GO:0009252">
    <property type="term" value="P:peptidoglycan biosynthetic process"/>
    <property type="evidence" value="ECO:0007669"/>
    <property type="project" value="UniProtKB-KW"/>
</dbReference>
<evidence type="ECO:0000256" key="5">
    <source>
        <dbReference type="ARBA" id="ARBA00022984"/>
    </source>
</evidence>
<dbReference type="GO" id="GO:0016755">
    <property type="term" value="F:aminoacyltransferase activity"/>
    <property type="evidence" value="ECO:0007669"/>
    <property type="project" value="InterPro"/>
</dbReference>
<reference evidence="12 13" key="1">
    <citation type="submission" date="2019-10" db="EMBL/GenBank/DDBJ databases">
        <authorList>
            <person name="Karimi E."/>
        </authorList>
    </citation>
    <scope>NUCLEOTIDE SEQUENCE [LARGE SCALE GENOMIC DNA]</scope>
    <source>
        <strain evidence="12">Exiguobacterium sp. 9Y</strain>
    </source>
</reference>
<name>A0A653IAP4_9BACL</name>
<evidence type="ECO:0000256" key="7">
    <source>
        <dbReference type="ARBA" id="ARBA00023316"/>
    </source>
</evidence>
<evidence type="ECO:0000256" key="1">
    <source>
        <dbReference type="ARBA" id="ARBA00004496"/>
    </source>
</evidence>
<sequence>MGKCVFIEDQTTWTTLIRNQPLDIFYSYEYVKLNARPEERARLMYFKGAAGALFYPFLKRPIFETKYFDLITPYGYGGPEVVGDLTIEEWVEARDCFQEWAEREQIVSELIRYNPLTKNDRFGAYWTKKEFIRHTTSIDLRPSVEEIMQTFHKKTRSMIRKSLASHLVVRPGTHEDLQSFIQLYYQTMDRKDASSHYYFSRDYFERLFEPNPLCTPLLLMAEFEGEVIGGYFVLLGRHYAHGHLIGCKRDEHKLYPNQRLEYEALLQAKAAGLVEQHLGGGYKERDSLFESKCRYTGYRMFEYHQGKNILLPEVYDQLCRLYGDGEREHYFPGYRSRPALISK</sequence>
<dbReference type="GO" id="GO:0005737">
    <property type="term" value="C:cytoplasm"/>
    <property type="evidence" value="ECO:0007669"/>
    <property type="project" value="UniProtKB-SubCell"/>
</dbReference>
<proteinExistence type="inferred from homology"/>
<dbReference type="GO" id="GO:0071555">
    <property type="term" value="P:cell wall organization"/>
    <property type="evidence" value="ECO:0007669"/>
    <property type="project" value="UniProtKB-KW"/>
</dbReference>
<evidence type="ECO:0000256" key="2">
    <source>
        <dbReference type="ARBA" id="ARBA00009943"/>
    </source>
</evidence>
<dbReference type="Pfam" id="PF02388">
    <property type="entry name" value="FemAB"/>
    <property type="match status" value="1"/>
</dbReference>
<dbReference type="RefSeq" id="WP_159173463.1">
    <property type="nucleotide sequence ID" value="NZ_LR732312.1"/>
</dbReference>
<keyword evidence="13" id="KW-1185">Reference proteome</keyword>
<dbReference type="AlphaFoldDB" id="A0A653IAP4"/>
<evidence type="ECO:0000256" key="10">
    <source>
        <dbReference type="ARBA" id="ARBA00042933"/>
    </source>
</evidence>
<dbReference type="EMBL" id="CABWKQ010000020">
    <property type="protein sequence ID" value="VWX36211.1"/>
    <property type="molecule type" value="Genomic_DNA"/>
</dbReference>
<evidence type="ECO:0000313" key="12">
    <source>
        <dbReference type="EMBL" id="VWX36211.1"/>
    </source>
</evidence>
<organism evidence="12 13">
    <name type="scientific">Exiguobacterium oxidotolerans</name>
    <dbReference type="NCBI Taxonomy" id="223958"/>
    <lineage>
        <taxon>Bacteria</taxon>
        <taxon>Bacillati</taxon>
        <taxon>Bacillota</taxon>
        <taxon>Bacilli</taxon>
        <taxon>Bacillales</taxon>
        <taxon>Bacillales Family XII. Incertae Sedis</taxon>
        <taxon>Exiguobacterium</taxon>
    </lineage>
</organism>
<keyword evidence="5" id="KW-0573">Peptidoglycan synthesis</keyword>
<keyword evidence="7" id="KW-0961">Cell wall biogenesis/degradation</keyword>
<dbReference type="InterPro" id="IPR016181">
    <property type="entry name" value="Acyl_CoA_acyltransferase"/>
</dbReference>
<comment type="catalytic activity">
    <reaction evidence="11">
        <text>beta-D-GlcNAc-(1-&gt;4)-Mur2Ac(oyl-L-Ala-D-isoglutaminyl-L-Lys-D-Ala-D-Ala)-di-trans,octa-cis-undecaprenyl diphosphate + glycyl-tRNA(Gly) = beta-D-GlcNAc-(1-&gt;4)-Mur2Ac(oyl-L-Ala-D-isoglutaminyl-L-Lys-(N(6)-Gly)-D-Ala-D-Ala)-di-trans,octa-cis-undecaprenyl diphosphate + tRNA(Gly) + H(+)</text>
        <dbReference type="Rhea" id="RHEA:30435"/>
        <dbReference type="Rhea" id="RHEA-COMP:9664"/>
        <dbReference type="Rhea" id="RHEA-COMP:9683"/>
        <dbReference type="ChEBI" id="CHEBI:15378"/>
        <dbReference type="ChEBI" id="CHEBI:62233"/>
        <dbReference type="ChEBI" id="CHEBI:62234"/>
        <dbReference type="ChEBI" id="CHEBI:78442"/>
        <dbReference type="ChEBI" id="CHEBI:78522"/>
        <dbReference type="EC" id="2.3.2.16"/>
    </reaction>
</comment>
<keyword evidence="3" id="KW-0808">Transferase</keyword>
<comment type="subcellular location">
    <subcellularLocation>
        <location evidence="1">Cytoplasm</location>
    </subcellularLocation>
</comment>
<evidence type="ECO:0000256" key="6">
    <source>
        <dbReference type="ARBA" id="ARBA00023315"/>
    </source>
</evidence>
<keyword evidence="4" id="KW-0133">Cell shape</keyword>
<dbReference type="GO" id="GO:0008360">
    <property type="term" value="P:regulation of cell shape"/>
    <property type="evidence" value="ECO:0007669"/>
    <property type="project" value="UniProtKB-KW"/>
</dbReference>
<evidence type="ECO:0000256" key="8">
    <source>
        <dbReference type="ARBA" id="ARBA00039074"/>
    </source>
</evidence>
<comment type="similarity">
    <text evidence="2">Belongs to the FemABX family.</text>
</comment>
<dbReference type="PANTHER" id="PTHR36174:SF1">
    <property type="entry name" value="LIPID II:GLYCINE GLYCYLTRANSFERASE"/>
    <property type="match status" value="1"/>
</dbReference>
<evidence type="ECO:0000256" key="4">
    <source>
        <dbReference type="ARBA" id="ARBA00022960"/>
    </source>
</evidence>
<dbReference type="InterPro" id="IPR050644">
    <property type="entry name" value="PG_Glycine_Bridge_Synth"/>
</dbReference>
<accession>A0A653IAP4</accession>
<dbReference type="EC" id="2.3.2.16" evidence="8"/>
<evidence type="ECO:0000313" key="13">
    <source>
        <dbReference type="Proteomes" id="UP000439752"/>
    </source>
</evidence>
<evidence type="ECO:0000256" key="9">
    <source>
        <dbReference type="ARBA" id="ARBA00040679"/>
    </source>
</evidence>
<dbReference type="InterPro" id="IPR003447">
    <property type="entry name" value="FEMABX"/>
</dbReference>
<keyword evidence="6" id="KW-0012">Acyltransferase</keyword>
<dbReference type="Gene3D" id="3.40.630.30">
    <property type="match status" value="1"/>
</dbReference>
<dbReference type="SUPFAM" id="SSF55729">
    <property type="entry name" value="Acyl-CoA N-acyltransferases (Nat)"/>
    <property type="match status" value="1"/>
</dbReference>
<protein>
    <recommendedName>
        <fullName evidence="9">Lipid II:glycine glycyltransferase</fullName>
        <ecNumber evidence="8">2.3.2.16</ecNumber>
    </recommendedName>
    <alternativeName>
        <fullName evidence="10">Factor essential for expression of methicillin resistance X</fullName>
    </alternativeName>
</protein>
<evidence type="ECO:0000256" key="3">
    <source>
        <dbReference type="ARBA" id="ARBA00022679"/>
    </source>
</evidence>
<evidence type="ECO:0000256" key="11">
    <source>
        <dbReference type="ARBA" id="ARBA00048654"/>
    </source>
</evidence>
<dbReference type="PANTHER" id="PTHR36174">
    <property type="entry name" value="LIPID II:GLYCINE GLYCYLTRANSFERASE"/>
    <property type="match status" value="1"/>
</dbReference>
<gene>
    <name evidence="12" type="ORF">EXIGUO9Y_270190</name>
</gene>
<dbReference type="Proteomes" id="UP000439752">
    <property type="component" value="Unassembled WGS sequence"/>
</dbReference>